<evidence type="ECO:0000313" key="2">
    <source>
        <dbReference type="EMBL" id="NIJ22977.1"/>
    </source>
</evidence>
<proteinExistence type="predicted"/>
<keyword evidence="3" id="KW-1185">Reference proteome</keyword>
<dbReference type="SMART" id="SM00419">
    <property type="entry name" value="HTH_CRP"/>
    <property type="match status" value="1"/>
</dbReference>
<feature type="domain" description="HTH crp-type" evidence="1">
    <location>
        <begin position="163"/>
        <end position="237"/>
    </location>
</feature>
<dbReference type="InterPro" id="IPR014710">
    <property type="entry name" value="RmlC-like_jellyroll"/>
</dbReference>
<sequence length="261" mass="28343">MTEDEAMNAHIVRPARLGGLHSAALPIASSRSVSAGGIDRDILPGAAADMIVEMVTFGDRQPIAVGPRPAEYLCRLADGWAYREHILRNGARQITDVLVPGDLIPAAMFARRETIACGAARVMILSEGCLQGYAAKALQHMKARAREAELRMLRARLVSLGRRDARTRIAHLFAELHARLDRSGRVAGDTFACPLTQEQVADVLGLTPVHVNRTLQKLRSEGLLTLSRRSAFIPDIGRLRAAAGFDAEDEEYGEASGYDPL</sequence>
<dbReference type="PROSITE" id="PS51063">
    <property type="entry name" value="HTH_CRP_2"/>
    <property type="match status" value="1"/>
</dbReference>
<dbReference type="EMBL" id="JAASQP010000001">
    <property type="protein sequence ID" value="NIJ22977.1"/>
    <property type="molecule type" value="Genomic_DNA"/>
</dbReference>
<gene>
    <name evidence="2" type="ORF">FHT01_000519</name>
</gene>
<evidence type="ECO:0000313" key="3">
    <source>
        <dbReference type="Proteomes" id="UP000788153"/>
    </source>
</evidence>
<dbReference type="SUPFAM" id="SSF46785">
    <property type="entry name" value="Winged helix' DNA-binding domain"/>
    <property type="match status" value="1"/>
</dbReference>
<dbReference type="Proteomes" id="UP000788153">
    <property type="component" value="Unassembled WGS sequence"/>
</dbReference>
<evidence type="ECO:0000259" key="1">
    <source>
        <dbReference type="PROSITE" id="PS51063"/>
    </source>
</evidence>
<name>A0ABX0U0S9_9SPHN</name>
<dbReference type="InterPro" id="IPR012318">
    <property type="entry name" value="HTH_CRP"/>
</dbReference>
<protein>
    <submittedName>
        <fullName evidence="2">CRP-like cAMP-binding protein</fullName>
    </submittedName>
</protein>
<accession>A0ABX0U0S9</accession>
<comment type="caution">
    <text evidence="2">The sequence shown here is derived from an EMBL/GenBank/DDBJ whole genome shotgun (WGS) entry which is preliminary data.</text>
</comment>
<dbReference type="RefSeq" id="WP_140048165.1">
    <property type="nucleotide sequence ID" value="NZ_BAAAEV010000001.1"/>
</dbReference>
<organism evidence="2 3">
    <name type="scientific">Sphingomonas japonica</name>
    <dbReference type="NCBI Taxonomy" id="511662"/>
    <lineage>
        <taxon>Bacteria</taxon>
        <taxon>Pseudomonadati</taxon>
        <taxon>Pseudomonadota</taxon>
        <taxon>Alphaproteobacteria</taxon>
        <taxon>Sphingomonadales</taxon>
        <taxon>Sphingomonadaceae</taxon>
        <taxon>Sphingomonas</taxon>
    </lineage>
</organism>
<dbReference type="InterPro" id="IPR036390">
    <property type="entry name" value="WH_DNA-bd_sf"/>
</dbReference>
<dbReference type="Pfam" id="PF13545">
    <property type="entry name" value="HTH_Crp_2"/>
    <property type="match status" value="1"/>
</dbReference>
<reference evidence="2 3" key="1">
    <citation type="submission" date="2020-03" db="EMBL/GenBank/DDBJ databases">
        <title>Genomic Encyclopedia of Type Strains, Phase IV (KMG-IV): sequencing the most valuable type-strain genomes for metagenomic binning, comparative biology and taxonomic classification.</title>
        <authorList>
            <person name="Goeker M."/>
        </authorList>
    </citation>
    <scope>NUCLEOTIDE SEQUENCE [LARGE SCALE GENOMIC DNA]</scope>
    <source>
        <strain evidence="2 3">DSM 22753</strain>
    </source>
</reference>
<dbReference type="Gene3D" id="2.60.120.10">
    <property type="entry name" value="Jelly Rolls"/>
    <property type="match status" value="1"/>
</dbReference>